<reference evidence="2 3" key="1">
    <citation type="submission" date="2017-09" db="EMBL/GenBank/DDBJ databases">
        <title>Depth-based differentiation of microbial function through sediment-hosted aquifers and enrichment of novel symbionts in the deep terrestrial subsurface.</title>
        <authorList>
            <person name="Probst A.J."/>
            <person name="Ladd B."/>
            <person name="Jarett J.K."/>
            <person name="Geller-Mcgrath D.E."/>
            <person name="Sieber C.M."/>
            <person name="Emerson J.B."/>
            <person name="Anantharaman K."/>
            <person name="Thomas B.C."/>
            <person name="Malmstrom R."/>
            <person name="Stieglmeier M."/>
            <person name="Klingl A."/>
            <person name="Woyke T."/>
            <person name="Ryan C.M."/>
            <person name="Banfield J.F."/>
        </authorList>
    </citation>
    <scope>NUCLEOTIDE SEQUENCE [LARGE SCALE GENOMIC DNA]</scope>
    <source>
        <strain evidence="2">CG10_big_fil_rev_8_21_14_0_10_49_38</strain>
    </source>
</reference>
<evidence type="ECO:0000313" key="2">
    <source>
        <dbReference type="EMBL" id="PIR45934.1"/>
    </source>
</evidence>
<proteinExistence type="predicted"/>
<organism evidence="2 3">
    <name type="scientific">Candidatus Vogelbacteria bacterium CG10_big_fil_rev_8_21_14_0_10_49_38</name>
    <dbReference type="NCBI Taxonomy" id="1975043"/>
    <lineage>
        <taxon>Bacteria</taxon>
        <taxon>Candidatus Vogeliibacteriota</taxon>
    </lineage>
</organism>
<accession>A0A2H0RIT1</accession>
<sequence length="148" mass="16688">MEKPGIKTAYVITLAVIAFLLHVVWENSQAPLFAGYSSLGQHFPMCLWATIGDVVFTLSVYFGISLLKNDFGWIMRLNRRDIAVIAIIGFFLAIGIEWRALLFGKWDYANAMPIVPYLRVGLAPVLQMTLLLPLSFYLAKSAKIYKQN</sequence>
<protein>
    <submittedName>
        <fullName evidence="2">Uncharacterized protein</fullName>
    </submittedName>
</protein>
<feature type="transmembrane region" description="Helical" evidence="1">
    <location>
        <begin position="82"/>
        <end position="101"/>
    </location>
</feature>
<dbReference type="Proteomes" id="UP000230431">
    <property type="component" value="Unassembled WGS sequence"/>
</dbReference>
<comment type="caution">
    <text evidence="2">The sequence shown here is derived from an EMBL/GenBank/DDBJ whole genome shotgun (WGS) entry which is preliminary data.</text>
</comment>
<feature type="transmembrane region" description="Helical" evidence="1">
    <location>
        <begin position="7"/>
        <end position="25"/>
    </location>
</feature>
<feature type="transmembrane region" description="Helical" evidence="1">
    <location>
        <begin position="45"/>
        <end position="67"/>
    </location>
</feature>
<keyword evidence="1" id="KW-1133">Transmembrane helix</keyword>
<name>A0A2H0RIT1_9BACT</name>
<evidence type="ECO:0000313" key="3">
    <source>
        <dbReference type="Proteomes" id="UP000230431"/>
    </source>
</evidence>
<keyword evidence="1" id="KW-0472">Membrane</keyword>
<dbReference type="EMBL" id="PCYK01000019">
    <property type="protein sequence ID" value="PIR45934.1"/>
    <property type="molecule type" value="Genomic_DNA"/>
</dbReference>
<evidence type="ECO:0000256" key="1">
    <source>
        <dbReference type="SAM" id="Phobius"/>
    </source>
</evidence>
<dbReference type="AlphaFoldDB" id="A0A2H0RIT1"/>
<feature type="transmembrane region" description="Helical" evidence="1">
    <location>
        <begin position="121"/>
        <end position="139"/>
    </location>
</feature>
<keyword evidence="1" id="KW-0812">Transmembrane</keyword>
<gene>
    <name evidence="2" type="ORF">COV08_02350</name>
</gene>